<evidence type="ECO:0000313" key="5">
    <source>
        <dbReference type="EMBL" id="SHH76711.1"/>
    </source>
</evidence>
<keyword evidence="6" id="KW-1185">Reference proteome</keyword>
<dbReference type="SUPFAM" id="SSF46894">
    <property type="entry name" value="C-terminal effector domain of the bipartite response regulators"/>
    <property type="match status" value="1"/>
</dbReference>
<feature type="domain" description="Response regulatory" evidence="4">
    <location>
        <begin position="3"/>
        <end position="119"/>
    </location>
</feature>
<organism evidence="5 6">
    <name type="scientific">Flavobacterium defluvii</name>
    <dbReference type="NCBI Taxonomy" id="370979"/>
    <lineage>
        <taxon>Bacteria</taxon>
        <taxon>Pseudomonadati</taxon>
        <taxon>Bacteroidota</taxon>
        <taxon>Flavobacteriia</taxon>
        <taxon>Flavobacteriales</taxon>
        <taxon>Flavobacteriaceae</taxon>
        <taxon>Flavobacterium</taxon>
    </lineage>
</organism>
<evidence type="ECO:0000313" key="6">
    <source>
        <dbReference type="Proteomes" id="UP000184071"/>
    </source>
</evidence>
<accession>A0A1M5VN82</accession>
<evidence type="ECO:0000259" key="3">
    <source>
        <dbReference type="PROSITE" id="PS50043"/>
    </source>
</evidence>
<dbReference type="Proteomes" id="UP000184071">
    <property type="component" value="Unassembled WGS sequence"/>
</dbReference>
<feature type="modified residue" description="4-aspartylphosphate" evidence="2">
    <location>
        <position position="54"/>
    </location>
</feature>
<keyword evidence="2" id="KW-0597">Phosphoprotein</keyword>
<dbReference type="InterPro" id="IPR000792">
    <property type="entry name" value="Tscrpt_reg_LuxR_C"/>
</dbReference>
<dbReference type="InterPro" id="IPR039420">
    <property type="entry name" value="WalR-like"/>
</dbReference>
<evidence type="ECO:0000256" key="2">
    <source>
        <dbReference type="PROSITE-ProRule" id="PRU00169"/>
    </source>
</evidence>
<dbReference type="CDD" id="cd06170">
    <property type="entry name" value="LuxR_C_like"/>
    <property type="match status" value="1"/>
</dbReference>
<dbReference type="AlphaFoldDB" id="A0A1M5VN82"/>
<dbReference type="OrthoDB" id="965844at2"/>
<evidence type="ECO:0000259" key="4">
    <source>
        <dbReference type="PROSITE" id="PS50110"/>
    </source>
</evidence>
<dbReference type="Gene3D" id="3.40.50.2300">
    <property type="match status" value="1"/>
</dbReference>
<dbReference type="EMBL" id="FQWC01000011">
    <property type="protein sequence ID" value="SHH76711.1"/>
    <property type="molecule type" value="Genomic_DNA"/>
</dbReference>
<gene>
    <name evidence="5" type="ORF">SAMN05443663_11171</name>
</gene>
<reference evidence="6" key="1">
    <citation type="submission" date="2016-11" db="EMBL/GenBank/DDBJ databases">
        <authorList>
            <person name="Varghese N."/>
            <person name="Submissions S."/>
        </authorList>
    </citation>
    <scope>NUCLEOTIDE SEQUENCE [LARGE SCALE GENOMIC DNA]</scope>
    <source>
        <strain evidence="6">DSM 17963</strain>
    </source>
</reference>
<evidence type="ECO:0000256" key="1">
    <source>
        <dbReference type="ARBA" id="ARBA00023125"/>
    </source>
</evidence>
<dbReference type="PROSITE" id="PS50110">
    <property type="entry name" value="RESPONSE_REGULATORY"/>
    <property type="match status" value="1"/>
</dbReference>
<dbReference type="InterPro" id="IPR016032">
    <property type="entry name" value="Sig_transdc_resp-reg_C-effctor"/>
</dbReference>
<dbReference type="PANTHER" id="PTHR43214:SF43">
    <property type="entry name" value="TWO-COMPONENT RESPONSE REGULATOR"/>
    <property type="match status" value="1"/>
</dbReference>
<dbReference type="Pfam" id="PF00196">
    <property type="entry name" value="GerE"/>
    <property type="match status" value="1"/>
</dbReference>
<dbReference type="GO" id="GO:0006355">
    <property type="term" value="P:regulation of DNA-templated transcription"/>
    <property type="evidence" value="ECO:0007669"/>
    <property type="project" value="InterPro"/>
</dbReference>
<dbReference type="GO" id="GO:0003677">
    <property type="term" value="F:DNA binding"/>
    <property type="evidence" value="ECO:0007669"/>
    <property type="project" value="UniProtKB-KW"/>
</dbReference>
<dbReference type="Pfam" id="PF00072">
    <property type="entry name" value="Response_reg"/>
    <property type="match status" value="1"/>
</dbReference>
<sequence>MKNFLIADSENLHIIGLRHTLKKLVKAPNLKVVNSREDLFKYLDKNDVECLIIDPNNIFLFYDDDLKIIKKNYPACKIIILSYFKNKQTIDSFLKDNINGFISKDCEEQTIYNALYKIQNGERYLCPKTLNTFLDVFALPTPQSDEKLTLREFEILKQIAKGNNGKNIASQLFISIHTFRTHRKNIMKKTGRHTTSELILYALENKIK</sequence>
<dbReference type="GO" id="GO:0000160">
    <property type="term" value="P:phosphorelay signal transduction system"/>
    <property type="evidence" value="ECO:0007669"/>
    <property type="project" value="InterPro"/>
</dbReference>
<dbReference type="PRINTS" id="PR00038">
    <property type="entry name" value="HTHLUXR"/>
</dbReference>
<dbReference type="STRING" id="370979.SAMN05443663_11171"/>
<dbReference type="PANTHER" id="PTHR43214">
    <property type="entry name" value="TWO-COMPONENT RESPONSE REGULATOR"/>
    <property type="match status" value="1"/>
</dbReference>
<name>A0A1M5VN82_9FLAO</name>
<feature type="domain" description="HTH luxR-type" evidence="3">
    <location>
        <begin position="141"/>
        <end position="206"/>
    </location>
</feature>
<dbReference type="InterPro" id="IPR001789">
    <property type="entry name" value="Sig_transdc_resp-reg_receiver"/>
</dbReference>
<keyword evidence="1 5" id="KW-0238">DNA-binding</keyword>
<dbReference type="SMART" id="SM00421">
    <property type="entry name" value="HTH_LUXR"/>
    <property type="match status" value="1"/>
</dbReference>
<dbReference type="InterPro" id="IPR011006">
    <property type="entry name" value="CheY-like_superfamily"/>
</dbReference>
<protein>
    <submittedName>
        <fullName evidence="5">DNA-binding response regulator, NarL/FixJ family, contains REC and HTH domains</fullName>
    </submittedName>
</protein>
<dbReference type="PROSITE" id="PS50043">
    <property type="entry name" value="HTH_LUXR_2"/>
    <property type="match status" value="1"/>
</dbReference>
<dbReference type="SUPFAM" id="SSF52172">
    <property type="entry name" value="CheY-like"/>
    <property type="match status" value="1"/>
</dbReference>
<proteinExistence type="predicted"/>
<dbReference type="RefSeq" id="WP_073417935.1">
    <property type="nucleotide sequence ID" value="NZ_FQWC01000011.1"/>
</dbReference>